<name>F8GXG6_CUPNN</name>
<dbReference type="GO" id="GO:0003677">
    <property type="term" value="F:DNA binding"/>
    <property type="evidence" value="ECO:0007669"/>
    <property type="project" value="InterPro"/>
</dbReference>
<accession>F8GXG6</accession>
<dbReference type="Gene3D" id="1.10.443.10">
    <property type="entry name" value="Intergrase catalytic core"/>
    <property type="match status" value="1"/>
</dbReference>
<dbReference type="KEGG" id="cnc:CNE_BB1p06160"/>
<dbReference type="InterPro" id="IPR011010">
    <property type="entry name" value="DNA_brk_join_enz"/>
</dbReference>
<gene>
    <name evidence="2" type="ordered locus">CNE_BB1p06160</name>
</gene>
<keyword evidence="1" id="KW-0233">DNA recombination</keyword>
<geneLocation type="plasmid" evidence="2 3">
    <name>pBB1</name>
</geneLocation>
<dbReference type="Proteomes" id="UP000006798">
    <property type="component" value="Plasmid pBB1"/>
</dbReference>
<evidence type="ECO:0000256" key="1">
    <source>
        <dbReference type="ARBA" id="ARBA00023172"/>
    </source>
</evidence>
<reference evidence="2 3" key="1">
    <citation type="journal article" date="2011" name="J. Bacteriol.">
        <title>Complete genome sequence of the type strain Cupriavidus necator N-1.</title>
        <authorList>
            <person name="Poehlein A."/>
            <person name="Kusian B."/>
            <person name="Friedrich B."/>
            <person name="Daniel R."/>
            <person name="Bowien B."/>
        </authorList>
    </citation>
    <scope>NUCLEOTIDE SEQUENCE [LARGE SCALE GENOMIC DNA]</scope>
    <source>
        <strain evidence="3">ATCC 43291 / DSM 13513 / CCUG 52238 / LMG 8453 / N-1</strain>
        <plasmid evidence="2 3">pBB1</plasmid>
    </source>
</reference>
<sequence length="110" mass="12045">MSDQQVDLRHVRDNLGHASIATTSIYLHTEDDARHEATEDKHRIGWTHKGIGRPPATPPMTASSRKSYLYFHESEILPKCSCSPDRGETSPDAASSLTGHIACRFSSVGG</sequence>
<dbReference type="SUPFAM" id="SSF56349">
    <property type="entry name" value="DNA breaking-rejoining enzymes"/>
    <property type="match status" value="1"/>
</dbReference>
<dbReference type="AlphaFoldDB" id="F8GXG6"/>
<dbReference type="HOGENOM" id="CLU_2166768_0_0_4"/>
<organism evidence="2 3">
    <name type="scientific">Cupriavidus necator (strain ATCC 43291 / DSM 13513 / CCUG 52238 / LMG 8453 / N-1)</name>
    <name type="common">Ralstonia eutropha</name>
    <dbReference type="NCBI Taxonomy" id="1042878"/>
    <lineage>
        <taxon>Bacteria</taxon>
        <taxon>Pseudomonadati</taxon>
        <taxon>Pseudomonadota</taxon>
        <taxon>Betaproteobacteria</taxon>
        <taxon>Burkholderiales</taxon>
        <taxon>Burkholderiaceae</taxon>
        <taxon>Cupriavidus</taxon>
    </lineage>
</organism>
<evidence type="ECO:0000313" key="2">
    <source>
        <dbReference type="EMBL" id="AEI82036.1"/>
    </source>
</evidence>
<keyword evidence="2" id="KW-0614">Plasmid</keyword>
<protein>
    <submittedName>
        <fullName evidence="2">Uncharacterized protein</fullName>
    </submittedName>
</protein>
<dbReference type="GO" id="GO:0015074">
    <property type="term" value="P:DNA integration"/>
    <property type="evidence" value="ECO:0007669"/>
    <property type="project" value="InterPro"/>
</dbReference>
<evidence type="ECO:0000313" key="3">
    <source>
        <dbReference type="Proteomes" id="UP000006798"/>
    </source>
</evidence>
<proteinExistence type="predicted"/>
<dbReference type="InterPro" id="IPR013762">
    <property type="entry name" value="Integrase-like_cat_sf"/>
</dbReference>
<dbReference type="GO" id="GO:0006310">
    <property type="term" value="P:DNA recombination"/>
    <property type="evidence" value="ECO:0007669"/>
    <property type="project" value="UniProtKB-KW"/>
</dbReference>
<dbReference type="EMBL" id="CP002879">
    <property type="protein sequence ID" value="AEI82036.1"/>
    <property type="molecule type" value="Genomic_DNA"/>
</dbReference>